<dbReference type="GO" id="GO:0004842">
    <property type="term" value="F:ubiquitin-protein transferase activity"/>
    <property type="evidence" value="ECO:0007669"/>
    <property type="project" value="InterPro"/>
</dbReference>
<dbReference type="EMBL" id="JACGWJ010000005">
    <property type="protein sequence ID" value="KAL0417772.1"/>
    <property type="molecule type" value="Genomic_DNA"/>
</dbReference>
<dbReference type="GO" id="GO:0030014">
    <property type="term" value="C:CCR4-NOT complex"/>
    <property type="evidence" value="ECO:0007669"/>
    <property type="project" value="InterPro"/>
</dbReference>
<gene>
    <name evidence="2" type="ORF">Sradi_1190700</name>
</gene>
<evidence type="ECO:0000313" key="2">
    <source>
        <dbReference type="EMBL" id="KAL0417772.1"/>
    </source>
</evidence>
<dbReference type="AlphaFoldDB" id="A0AAW2UM03"/>
<protein>
    <submittedName>
        <fullName evidence="2">Uncharacterized protein</fullName>
    </submittedName>
</protein>
<reference evidence="2" key="1">
    <citation type="submission" date="2020-06" db="EMBL/GenBank/DDBJ databases">
        <authorList>
            <person name="Li T."/>
            <person name="Hu X."/>
            <person name="Zhang T."/>
            <person name="Song X."/>
            <person name="Zhang H."/>
            <person name="Dai N."/>
            <person name="Sheng W."/>
            <person name="Hou X."/>
            <person name="Wei L."/>
        </authorList>
    </citation>
    <scope>NUCLEOTIDE SEQUENCE</scope>
    <source>
        <strain evidence="2">G02</strain>
        <tissue evidence="2">Leaf</tissue>
    </source>
</reference>
<reference evidence="2" key="2">
    <citation type="journal article" date="2024" name="Plant">
        <title>Genomic evolution and insights into agronomic trait innovations of Sesamum species.</title>
        <authorList>
            <person name="Miao H."/>
            <person name="Wang L."/>
            <person name="Qu L."/>
            <person name="Liu H."/>
            <person name="Sun Y."/>
            <person name="Le M."/>
            <person name="Wang Q."/>
            <person name="Wei S."/>
            <person name="Zheng Y."/>
            <person name="Lin W."/>
            <person name="Duan Y."/>
            <person name="Cao H."/>
            <person name="Xiong S."/>
            <person name="Wang X."/>
            <person name="Wei L."/>
            <person name="Li C."/>
            <person name="Ma Q."/>
            <person name="Ju M."/>
            <person name="Zhao R."/>
            <person name="Li G."/>
            <person name="Mu C."/>
            <person name="Tian Q."/>
            <person name="Mei H."/>
            <person name="Zhang T."/>
            <person name="Gao T."/>
            <person name="Zhang H."/>
        </authorList>
    </citation>
    <scope>NUCLEOTIDE SEQUENCE</scope>
    <source>
        <strain evidence="2">G02</strain>
    </source>
</reference>
<sequence>MEQTLSNNLSAFSQFNPPQSRNGITSNGQWDGWTEAQNGNNFGVAELLRTERLGFNKFYGGYEDSKIRMPSSGNIYNGTYGI</sequence>
<proteinExistence type="predicted"/>
<organism evidence="2">
    <name type="scientific">Sesamum radiatum</name>
    <name type="common">Black benniseed</name>
    <dbReference type="NCBI Taxonomy" id="300843"/>
    <lineage>
        <taxon>Eukaryota</taxon>
        <taxon>Viridiplantae</taxon>
        <taxon>Streptophyta</taxon>
        <taxon>Embryophyta</taxon>
        <taxon>Tracheophyta</taxon>
        <taxon>Spermatophyta</taxon>
        <taxon>Magnoliopsida</taxon>
        <taxon>eudicotyledons</taxon>
        <taxon>Gunneridae</taxon>
        <taxon>Pentapetalae</taxon>
        <taxon>asterids</taxon>
        <taxon>lamiids</taxon>
        <taxon>Lamiales</taxon>
        <taxon>Pedaliaceae</taxon>
        <taxon>Sesamum</taxon>
    </lineage>
</organism>
<accession>A0AAW2UM03</accession>
<evidence type="ECO:0000256" key="1">
    <source>
        <dbReference type="SAM" id="MobiDB-lite"/>
    </source>
</evidence>
<comment type="caution">
    <text evidence="2">The sequence shown here is derived from an EMBL/GenBank/DDBJ whole genome shotgun (WGS) entry which is preliminary data.</text>
</comment>
<feature type="region of interest" description="Disordered" evidence="1">
    <location>
        <begin position="1"/>
        <end position="31"/>
    </location>
</feature>
<name>A0AAW2UM03_SESRA</name>
<dbReference type="PANTHER" id="PTHR12603">
    <property type="entry name" value="CCR4-NOT TRANSCRIPTION COMPLEX RELATED"/>
    <property type="match status" value="1"/>
</dbReference>
<dbReference type="InterPro" id="IPR039780">
    <property type="entry name" value="Mot2"/>
</dbReference>
<dbReference type="PANTHER" id="PTHR12603:SF36">
    <property type="entry name" value="RNA BINDING (RRM_RBD_RNP MOTIFS) FAMILY PROTEIN"/>
    <property type="match status" value="1"/>
</dbReference>
<dbReference type="GO" id="GO:0016567">
    <property type="term" value="P:protein ubiquitination"/>
    <property type="evidence" value="ECO:0007669"/>
    <property type="project" value="TreeGrafter"/>
</dbReference>